<keyword evidence="4" id="KW-1185">Reference proteome</keyword>
<evidence type="ECO:0000313" key="4">
    <source>
        <dbReference type="Proteomes" id="UP000307440"/>
    </source>
</evidence>
<accession>A0A5C3KR10</accession>
<dbReference type="Pfam" id="PF20152">
    <property type="entry name" value="DUF6534"/>
    <property type="match status" value="1"/>
</dbReference>
<feature type="transmembrane region" description="Helical" evidence="1">
    <location>
        <begin position="12"/>
        <end position="30"/>
    </location>
</feature>
<evidence type="ECO:0000259" key="2">
    <source>
        <dbReference type="Pfam" id="PF20152"/>
    </source>
</evidence>
<dbReference type="EMBL" id="ML210230">
    <property type="protein sequence ID" value="TFK22882.1"/>
    <property type="molecule type" value="Genomic_DNA"/>
</dbReference>
<dbReference type="AlphaFoldDB" id="A0A5C3KR10"/>
<feature type="transmembrane region" description="Helical" evidence="1">
    <location>
        <begin position="51"/>
        <end position="72"/>
    </location>
</feature>
<keyword evidence="1" id="KW-0472">Membrane</keyword>
<dbReference type="InterPro" id="IPR045339">
    <property type="entry name" value="DUF6534"/>
</dbReference>
<evidence type="ECO:0000256" key="1">
    <source>
        <dbReference type="SAM" id="Phobius"/>
    </source>
</evidence>
<proteinExistence type="predicted"/>
<sequence length="82" mass="9179">MAGFATFGLQLSLQLACDILITVSLTAVLHKHRSNSMLSTTKKMLDSLSRNTIENGLIANIFVILTMVFYFSRQNDLIYIPL</sequence>
<dbReference type="OrthoDB" id="3223377at2759"/>
<feature type="domain" description="DUF6534" evidence="2">
    <location>
        <begin position="15"/>
        <end position="80"/>
    </location>
</feature>
<keyword evidence="1" id="KW-1133">Transmembrane helix</keyword>
<name>A0A5C3KR10_COPMA</name>
<keyword evidence="1" id="KW-0812">Transmembrane</keyword>
<protein>
    <recommendedName>
        <fullName evidence="2">DUF6534 domain-containing protein</fullName>
    </recommendedName>
</protein>
<evidence type="ECO:0000313" key="3">
    <source>
        <dbReference type="EMBL" id="TFK22882.1"/>
    </source>
</evidence>
<dbReference type="Proteomes" id="UP000307440">
    <property type="component" value="Unassembled WGS sequence"/>
</dbReference>
<gene>
    <name evidence="3" type="ORF">FA15DRAFT_595276</name>
</gene>
<organism evidence="3 4">
    <name type="scientific">Coprinopsis marcescibilis</name>
    <name type="common">Agaric fungus</name>
    <name type="synonym">Psathyrella marcescibilis</name>
    <dbReference type="NCBI Taxonomy" id="230819"/>
    <lineage>
        <taxon>Eukaryota</taxon>
        <taxon>Fungi</taxon>
        <taxon>Dikarya</taxon>
        <taxon>Basidiomycota</taxon>
        <taxon>Agaricomycotina</taxon>
        <taxon>Agaricomycetes</taxon>
        <taxon>Agaricomycetidae</taxon>
        <taxon>Agaricales</taxon>
        <taxon>Agaricineae</taxon>
        <taxon>Psathyrellaceae</taxon>
        <taxon>Coprinopsis</taxon>
    </lineage>
</organism>
<reference evidence="3 4" key="1">
    <citation type="journal article" date="2019" name="Nat. Ecol. Evol.">
        <title>Megaphylogeny resolves global patterns of mushroom evolution.</title>
        <authorList>
            <person name="Varga T."/>
            <person name="Krizsan K."/>
            <person name="Foldi C."/>
            <person name="Dima B."/>
            <person name="Sanchez-Garcia M."/>
            <person name="Sanchez-Ramirez S."/>
            <person name="Szollosi G.J."/>
            <person name="Szarkandi J.G."/>
            <person name="Papp V."/>
            <person name="Albert L."/>
            <person name="Andreopoulos W."/>
            <person name="Angelini C."/>
            <person name="Antonin V."/>
            <person name="Barry K.W."/>
            <person name="Bougher N.L."/>
            <person name="Buchanan P."/>
            <person name="Buyck B."/>
            <person name="Bense V."/>
            <person name="Catcheside P."/>
            <person name="Chovatia M."/>
            <person name="Cooper J."/>
            <person name="Damon W."/>
            <person name="Desjardin D."/>
            <person name="Finy P."/>
            <person name="Geml J."/>
            <person name="Haridas S."/>
            <person name="Hughes K."/>
            <person name="Justo A."/>
            <person name="Karasinski D."/>
            <person name="Kautmanova I."/>
            <person name="Kiss B."/>
            <person name="Kocsube S."/>
            <person name="Kotiranta H."/>
            <person name="LaButti K.M."/>
            <person name="Lechner B.E."/>
            <person name="Liimatainen K."/>
            <person name="Lipzen A."/>
            <person name="Lukacs Z."/>
            <person name="Mihaltcheva S."/>
            <person name="Morgado L.N."/>
            <person name="Niskanen T."/>
            <person name="Noordeloos M.E."/>
            <person name="Ohm R.A."/>
            <person name="Ortiz-Santana B."/>
            <person name="Ovrebo C."/>
            <person name="Racz N."/>
            <person name="Riley R."/>
            <person name="Savchenko A."/>
            <person name="Shiryaev A."/>
            <person name="Soop K."/>
            <person name="Spirin V."/>
            <person name="Szebenyi C."/>
            <person name="Tomsovsky M."/>
            <person name="Tulloss R.E."/>
            <person name="Uehling J."/>
            <person name="Grigoriev I.V."/>
            <person name="Vagvolgyi C."/>
            <person name="Papp T."/>
            <person name="Martin F.M."/>
            <person name="Miettinen O."/>
            <person name="Hibbett D.S."/>
            <person name="Nagy L.G."/>
        </authorList>
    </citation>
    <scope>NUCLEOTIDE SEQUENCE [LARGE SCALE GENOMIC DNA]</scope>
    <source>
        <strain evidence="3 4">CBS 121175</strain>
    </source>
</reference>